<evidence type="ECO:0000313" key="6">
    <source>
        <dbReference type="Proteomes" id="UP000049685"/>
    </source>
</evidence>
<accession>A0A0A1SBC9</accession>
<reference evidence="2" key="1">
    <citation type="submission" date="2015-01" db="EMBL/GenBank/DDBJ databases">
        <authorList>
            <person name="Aslett M.A."/>
            <person name="De Silva N."/>
        </authorList>
    </citation>
    <scope>NUCLEOTIDE SEQUENCE</scope>
    <source>
        <strain evidence="1 4">ATCC9714</strain>
        <strain evidence="2">UMC4404</strain>
        <plasmid evidence="1 4">pCS2</plasmid>
    </source>
</reference>
<keyword evidence="1" id="KW-0614">Plasmid</keyword>
<reference evidence="5 6" key="2">
    <citation type="submission" date="2015-01" db="EMBL/GenBank/DDBJ databases">
        <authorList>
            <person name="Aslett A.Martin."/>
            <person name="De Silva Nishadi"/>
        </authorList>
    </citation>
    <scope>NUCLEOTIDE SEQUENCE [LARGE SCALE GENOMIC DNA]</scope>
    <source>
        <strain evidence="3 5">R28058</strain>
        <strain evidence="6">UMC4404</strain>
    </source>
</reference>
<sequence>MVKKIKEFTKVIKALTELALEIGTLVAIIKMILESL</sequence>
<gene>
    <name evidence="1" type="ORF">ATCC9714_PCS200121</name>
    <name evidence="3" type="ORF">R28058_33581</name>
    <name evidence="2" type="ORF">UMC4404_32961</name>
</gene>
<dbReference type="EMBL" id="CDNY01000004">
    <property type="protein sequence ID" value="CEN31422.1"/>
    <property type="molecule type" value="Genomic_DNA"/>
</dbReference>
<name>A0A0A1SBC9_PARSO</name>
<evidence type="ECO:0000313" key="1">
    <source>
        <dbReference type="EMBL" id="CEJ75419.1"/>
    </source>
</evidence>
<dbReference type="AlphaFoldDB" id="A0A0A1SBC9"/>
<evidence type="ECO:0000313" key="5">
    <source>
        <dbReference type="Proteomes" id="UP000049127"/>
    </source>
</evidence>
<geneLocation type="plasmid" evidence="1 4">
    <name>pCS2</name>
</geneLocation>
<dbReference type="Proteomes" id="UP000049685">
    <property type="component" value="Unassembled WGS sequence"/>
</dbReference>
<proteinExistence type="predicted"/>
<organism evidence="3 5">
    <name type="scientific">Paraclostridium sordellii</name>
    <name type="common">Clostridium sordellii</name>
    <dbReference type="NCBI Taxonomy" id="1505"/>
    <lineage>
        <taxon>Bacteria</taxon>
        <taxon>Bacillati</taxon>
        <taxon>Bacillota</taxon>
        <taxon>Clostridia</taxon>
        <taxon>Peptostreptococcales</taxon>
        <taxon>Peptostreptococcaceae</taxon>
        <taxon>Paraclostridium</taxon>
    </lineage>
</organism>
<evidence type="ECO:0000313" key="3">
    <source>
        <dbReference type="EMBL" id="CEQ01984.1"/>
    </source>
</evidence>
<dbReference type="Proteomes" id="UP000049127">
    <property type="component" value="Unassembled WGS sequence"/>
</dbReference>
<dbReference type="EMBL" id="LN680000">
    <property type="protein sequence ID" value="CEJ75419.1"/>
    <property type="molecule type" value="Genomic_DNA"/>
</dbReference>
<evidence type="ECO:0000313" key="4">
    <source>
        <dbReference type="Proteomes" id="UP000032811"/>
    </source>
</evidence>
<dbReference type="Proteomes" id="UP000032811">
    <property type="component" value="Plasmid pCS2"/>
</dbReference>
<protein>
    <submittedName>
        <fullName evidence="3">Uncharacterized protein</fullName>
    </submittedName>
</protein>
<keyword evidence="4" id="KW-1185">Reference proteome</keyword>
<evidence type="ECO:0000313" key="2">
    <source>
        <dbReference type="EMBL" id="CEN31422.1"/>
    </source>
</evidence>
<dbReference type="EMBL" id="CEKZ01000001">
    <property type="protein sequence ID" value="CEQ01984.1"/>
    <property type="molecule type" value="Genomic_DNA"/>
</dbReference>